<dbReference type="InterPro" id="IPR023116">
    <property type="entry name" value="Phosphonoacetate_hydro_insert"/>
</dbReference>
<name>A0A848EBH0_9PROT</name>
<protein>
    <submittedName>
        <fullName evidence="1">Phosphonoacetate hydrolase</fullName>
        <ecNumber evidence="1">3.11.1.2</ecNumber>
    </submittedName>
</protein>
<dbReference type="InterPro" id="IPR002591">
    <property type="entry name" value="Phosphodiest/P_Trfase"/>
</dbReference>
<keyword evidence="2" id="KW-1185">Reference proteome</keyword>
<dbReference type="NCBIfam" id="TIGR02335">
    <property type="entry name" value="hydr_PhnA"/>
    <property type="match status" value="1"/>
</dbReference>
<keyword evidence="1" id="KW-0378">Hydrolase</keyword>
<accession>A0A848EBH0</accession>
<gene>
    <name evidence="1" type="primary">phnA</name>
    <name evidence="1" type="ORF">GWK16_05150</name>
</gene>
<dbReference type="SUPFAM" id="SSF53649">
    <property type="entry name" value="Alkaline phosphatase-like"/>
    <property type="match status" value="1"/>
</dbReference>
<reference evidence="1 2" key="1">
    <citation type="submission" date="2020-03" db="EMBL/GenBank/DDBJ databases">
        <authorList>
            <person name="Sun Q."/>
        </authorList>
    </citation>
    <scope>NUCLEOTIDE SEQUENCE [LARGE SCALE GENOMIC DNA]</scope>
    <source>
        <strain evidence="1 2">JC162</strain>
    </source>
</reference>
<dbReference type="Gene3D" id="3.40.720.10">
    <property type="entry name" value="Alkaline Phosphatase, subunit A"/>
    <property type="match status" value="1"/>
</dbReference>
<comment type="caution">
    <text evidence="1">The sequence shown here is derived from an EMBL/GenBank/DDBJ whole genome shotgun (WGS) entry which is preliminary data.</text>
</comment>
<sequence length="418" mass="44551">MNVYRPIRTVEANGRTYRIPSTPTVVVCIDGSEPGYIEAAIEAGLAPNLGRIMREGTSTTALSAMPSFTNPNNISIITGRPPIVHGIAGNYFYDRAAGEEVMMNDARFMRTGTIMQALQAGGAKVAVVTAKDKLRTLLGYGLDYGSGTAVAFSSEKADKVSPAENGIADALGLTGMPVPDVYSQELSGFVLAAGVRLLEMMRPDVMYLSTTDYVQHKAAPGSEFANRFYAMLDHHVGALDKAGAVVVLTADHGMNDKHKADGSPDVIYLQDLMDGWLGAGVARVILPITDPYVVHHGALGSWATVYLPDGADRPALLAKLRALDGVEVALDSPEACARFELPADRIGDLVVISTRHKVLGTSAARHDLSGLTEPLRSHGGLTEQTVPMIANRKVAFRGGHTLRNFDVFDVALNLVQAP</sequence>
<dbReference type="PANTHER" id="PTHR10151:SF120">
    <property type="entry name" value="BIS(5'-ADENOSYL)-TRIPHOSPHATASE"/>
    <property type="match status" value="1"/>
</dbReference>
<dbReference type="GO" id="GO:0047400">
    <property type="term" value="F:phosphonoacetate hydrolase activity"/>
    <property type="evidence" value="ECO:0007669"/>
    <property type="project" value="UniProtKB-EC"/>
</dbReference>
<dbReference type="Gene3D" id="3.30.1360.110">
    <property type="entry name" value="Domain 2, Phosphonoacetate Hydrolase"/>
    <property type="match status" value="1"/>
</dbReference>
<dbReference type="CDD" id="cd16018">
    <property type="entry name" value="Enpp"/>
    <property type="match status" value="1"/>
</dbReference>
<organism evidence="1 2">
    <name type="scientific">Neoroseomonas marina</name>
    <dbReference type="NCBI Taxonomy" id="1232220"/>
    <lineage>
        <taxon>Bacteria</taxon>
        <taxon>Pseudomonadati</taxon>
        <taxon>Pseudomonadota</taxon>
        <taxon>Alphaproteobacteria</taxon>
        <taxon>Acetobacterales</taxon>
        <taxon>Acetobacteraceae</taxon>
        <taxon>Neoroseomonas</taxon>
    </lineage>
</organism>
<dbReference type="Proteomes" id="UP000548582">
    <property type="component" value="Unassembled WGS sequence"/>
</dbReference>
<dbReference type="InterPro" id="IPR012710">
    <property type="entry name" value="Phosphonoacetate_hydro"/>
</dbReference>
<dbReference type="PANTHER" id="PTHR10151">
    <property type="entry name" value="ECTONUCLEOTIDE PYROPHOSPHATASE/PHOSPHODIESTERASE"/>
    <property type="match status" value="1"/>
</dbReference>
<dbReference type="EC" id="3.11.1.2" evidence="1"/>
<dbReference type="Pfam" id="PF01663">
    <property type="entry name" value="Phosphodiest"/>
    <property type="match status" value="1"/>
</dbReference>
<proteinExistence type="predicted"/>
<dbReference type="RefSeq" id="WP_170052822.1">
    <property type="nucleotide sequence ID" value="NZ_JABBKX010000001.1"/>
</dbReference>
<evidence type="ECO:0000313" key="2">
    <source>
        <dbReference type="Proteomes" id="UP000548582"/>
    </source>
</evidence>
<dbReference type="InterPro" id="IPR017850">
    <property type="entry name" value="Alkaline_phosphatase_core_sf"/>
</dbReference>
<evidence type="ECO:0000313" key="1">
    <source>
        <dbReference type="EMBL" id="NMJ40615.1"/>
    </source>
</evidence>
<dbReference type="AlphaFoldDB" id="A0A848EBH0"/>
<dbReference type="EMBL" id="JABBKX010000001">
    <property type="protein sequence ID" value="NMJ40615.1"/>
    <property type="molecule type" value="Genomic_DNA"/>
</dbReference>